<comment type="caution">
    <text evidence="3">The sequence shown here is derived from an EMBL/GenBank/DDBJ whole genome shotgun (WGS) entry which is preliminary data.</text>
</comment>
<accession>A0A7C5QNW0</accession>
<proteinExistence type="inferred from homology"/>
<evidence type="ECO:0000256" key="2">
    <source>
        <dbReference type="SAM" id="SignalP"/>
    </source>
</evidence>
<comment type="similarity">
    <text evidence="1">Belongs to the outer membrane factor (OMF) (TC 1.B.17) family.</text>
</comment>
<feature type="signal peptide" evidence="2">
    <location>
        <begin position="1"/>
        <end position="19"/>
    </location>
</feature>
<dbReference type="InterPro" id="IPR003423">
    <property type="entry name" value="OMP_efflux"/>
</dbReference>
<keyword evidence="2" id="KW-0732">Signal</keyword>
<dbReference type="Gene3D" id="1.20.1600.10">
    <property type="entry name" value="Outer membrane efflux proteins (OEP)"/>
    <property type="match status" value="1"/>
</dbReference>
<name>A0A7C5QNW0_9PROT</name>
<feature type="chain" id="PRO_5028439831" evidence="2">
    <location>
        <begin position="20"/>
        <end position="224"/>
    </location>
</feature>
<sequence>MNKYKILTCGLAIFLCACASNIPKNLALEKITHADQQIPDGWLLPVKEKTSDPAEWAQIYDDPILVAYLRRAKKVNFDIRIAQSRVEQAEADLKRARSLFKPRADVSVTASGASPVKDLGNIADAYTVGMNGRWSPDVFGKTRLVAEQSRAALAAQKALSADIAQAVLASTARAYIRAVEAEMQVSLAKTNLDFLRESRRISEARYRLGDTAKGAYAFAEANYQ</sequence>
<reference evidence="3" key="1">
    <citation type="journal article" date="2020" name="mSystems">
        <title>Genome- and Community-Level Interaction Insights into Carbon Utilization and Element Cycling Functions of Hydrothermarchaeota in Hydrothermal Sediment.</title>
        <authorList>
            <person name="Zhou Z."/>
            <person name="Liu Y."/>
            <person name="Xu W."/>
            <person name="Pan J."/>
            <person name="Luo Z.H."/>
            <person name="Li M."/>
        </authorList>
    </citation>
    <scope>NUCLEOTIDE SEQUENCE [LARGE SCALE GENOMIC DNA]</scope>
    <source>
        <strain evidence="3">HyVt-485</strain>
    </source>
</reference>
<dbReference type="PANTHER" id="PTHR30203">
    <property type="entry name" value="OUTER MEMBRANE CATION EFFLUX PROTEIN"/>
    <property type="match status" value="1"/>
</dbReference>
<dbReference type="GO" id="GO:0015562">
    <property type="term" value="F:efflux transmembrane transporter activity"/>
    <property type="evidence" value="ECO:0007669"/>
    <property type="project" value="InterPro"/>
</dbReference>
<feature type="non-terminal residue" evidence="3">
    <location>
        <position position="224"/>
    </location>
</feature>
<protein>
    <submittedName>
        <fullName evidence="3">TolC family protein</fullName>
    </submittedName>
</protein>
<organism evidence="3">
    <name type="scientific">Hellea balneolensis</name>
    <dbReference type="NCBI Taxonomy" id="287478"/>
    <lineage>
        <taxon>Bacteria</taxon>
        <taxon>Pseudomonadati</taxon>
        <taxon>Pseudomonadota</taxon>
        <taxon>Alphaproteobacteria</taxon>
        <taxon>Maricaulales</taxon>
        <taxon>Robiginitomaculaceae</taxon>
        <taxon>Hellea</taxon>
    </lineage>
</organism>
<dbReference type="SUPFAM" id="SSF56954">
    <property type="entry name" value="Outer membrane efflux proteins (OEP)"/>
    <property type="match status" value="1"/>
</dbReference>
<dbReference type="PROSITE" id="PS51257">
    <property type="entry name" value="PROKAR_LIPOPROTEIN"/>
    <property type="match status" value="1"/>
</dbReference>
<evidence type="ECO:0000313" key="3">
    <source>
        <dbReference type="EMBL" id="HHL42561.1"/>
    </source>
</evidence>
<dbReference type="InterPro" id="IPR010131">
    <property type="entry name" value="MdtP/NodT-like"/>
</dbReference>
<dbReference type="Pfam" id="PF02321">
    <property type="entry name" value="OEP"/>
    <property type="match status" value="1"/>
</dbReference>
<dbReference type="Proteomes" id="UP000885830">
    <property type="component" value="Unassembled WGS sequence"/>
</dbReference>
<dbReference type="AlphaFoldDB" id="A0A7C5QNW0"/>
<gene>
    <name evidence="3" type="ORF">ENJ42_02990</name>
</gene>
<dbReference type="EMBL" id="DRMJ01000145">
    <property type="protein sequence ID" value="HHL42561.1"/>
    <property type="molecule type" value="Genomic_DNA"/>
</dbReference>
<evidence type="ECO:0000256" key="1">
    <source>
        <dbReference type="ARBA" id="ARBA00007613"/>
    </source>
</evidence>